<proteinExistence type="evidence at transcript level"/>
<dbReference type="GO" id="GO:0003700">
    <property type="term" value="F:DNA-binding transcription factor activity"/>
    <property type="evidence" value="ECO:0007669"/>
    <property type="project" value="InterPro"/>
</dbReference>
<dbReference type="PANTHER" id="PTHR47456:SF6">
    <property type="entry name" value="SI:DKEY-31C13.1"/>
    <property type="match status" value="1"/>
</dbReference>
<name>A0A6F9DI88_9ASCI</name>
<sequence length="380" mass="44082">MMDIRHPDGIVDGGEIETLGITQWFESTEDVYTAIRKFEKETGTKFIKLFRHKYDLFKSRIRWDENTRIPYVITASGKLECQFGKDRDKLRKEERKQKSLNNMMLGLEPNRKRPPMSRRSKKKNCEATISISEVLKFPQYEIDSFGKSKRSATSKLLREVIVNETDTLVQEYGCCVVFPSNEAHSGHAVGVNQWQVQLDERIMHKLNELVSLGVCSVKELKKQLRTFVFEELFKGRDAPLAADRRFFPTAKDIRDYFQKTLSEIPLDENDSTLLEDSADHCELWCNQISDVLDQIETSLEEVQSDEVLWKIKDRLHVVLRDLSKSRHSAEAASLLETLPVAMKRKFPDSVFDQLATKRFKTQQTAEDPQTITHVEITQYP</sequence>
<organism evidence="1">
    <name type="scientific">Phallusia mammillata</name>
    <dbReference type="NCBI Taxonomy" id="59560"/>
    <lineage>
        <taxon>Eukaryota</taxon>
        <taxon>Metazoa</taxon>
        <taxon>Chordata</taxon>
        <taxon>Tunicata</taxon>
        <taxon>Ascidiacea</taxon>
        <taxon>Phlebobranchia</taxon>
        <taxon>Ascidiidae</taxon>
        <taxon>Phallusia</taxon>
    </lineage>
</organism>
<dbReference type="InterPro" id="IPR029309">
    <property type="entry name" value="CaRF"/>
</dbReference>
<reference evidence="1" key="1">
    <citation type="submission" date="2020-04" db="EMBL/GenBank/DDBJ databases">
        <authorList>
            <person name="Neveu A P."/>
        </authorList>
    </citation>
    <scope>NUCLEOTIDE SEQUENCE</scope>
    <source>
        <tissue evidence="1">Whole embryo</tissue>
    </source>
</reference>
<dbReference type="PANTHER" id="PTHR47456">
    <property type="entry name" value="PHD-TYPE DOMAIN-CONTAINING PROTEIN"/>
    <property type="match status" value="1"/>
</dbReference>
<protein>
    <submittedName>
        <fullName evidence="1">Uncharacterized protein LOC104265996</fullName>
    </submittedName>
</protein>
<evidence type="ECO:0000313" key="1">
    <source>
        <dbReference type="EMBL" id="CAB3263184.1"/>
    </source>
</evidence>
<dbReference type="AlphaFoldDB" id="A0A6F9DI88"/>
<dbReference type="Pfam" id="PF15299">
    <property type="entry name" value="ALS2CR8"/>
    <property type="match status" value="1"/>
</dbReference>
<gene>
    <name evidence="1" type="primary">LOC104265996-002</name>
</gene>
<dbReference type="EMBL" id="LR787322">
    <property type="protein sequence ID" value="CAB3263184.1"/>
    <property type="molecule type" value="mRNA"/>
</dbReference>
<accession>A0A6F9DI88</accession>